<dbReference type="InterPro" id="IPR011051">
    <property type="entry name" value="RmlC_Cupin_sf"/>
</dbReference>
<dbReference type="InterPro" id="IPR013096">
    <property type="entry name" value="Cupin_2"/>
</dbReference>
<evidence type="ECO:0000259" key="2">
    <source>
        <dbReference type="PROSITE" id="PS50943"/>
    </source>
</evidence>
<keyword evidence="4" id="KW-1185">Reference proteome</keyword>
<dbReference type="EMBL" id="JAAKZW010000302">
    <property type="protein sequence ID" value="NGO81269.1"/>
    <property type="molecule type" value="Genomic_DNA"/>
</dbReference>
<accession>A0A6G4XUI7</accession>
<evidence type="ECO:0000313" key="4">
    <source>
        <dbReference type="Proteomes" id="UP000481109"/>
    </source>
</evidence>
<dbReference type="PANTHER" id="PTHR46797">
    <property type="entry name" value="HTH-TYPE TRANSCRIPTIONAL REGULATOR"/>
    <property type="match status" value="1"/>
</dbReference>
<dbReference type="GO" id="GO:0003700">
    <property type="term" value="F:DNA-binding transcription factor activity"/>
    <property type="evidence" value="ECO:0007669"/>
    <property type="project" value="TreeGrafter"/>
</dbReference>
<dbReference type="Gene3D" id="2.60.120.10">
    <property type="entry name" value="Jelly Rolls"/>
    <property type="match status" value="1"/>
</dbReference>
<comment type="caution">
    <text evidence="3">The sequence shown here is derived from an EMBL/GenBank/DDBJ whole genome shotgun (WGS) entry which is preliminary data.</text>
</comment>
<evidence type="ECO:0000256" key="1">
    <source>
        <dbReference type="ARBA" id="ARBA00023125"/>
    </source>
</evidence>
<dbReference type="PROSITE" id="PS50943">
    <property type="entry name" value="HTH_CROC1"/>
    <property type="match status" value="1"/>
</dbReference>
<keyword evidence="1" id="KW-0238">DNA-binding</keyword>
<feature type="domain" description="HTH cro/C1-type" evidence="2">
    <location>
        <begin position="26"/>
        <end position="80"/>
    </location>
</feature>
<proteinExistence type="predicted"/>
<sequence>MEVVAVAEHEDAEEMDAVLAEVGARLRSIRKDRGSTLAGLSEATGISVSTLSRLESGHRKPSLELLLPIARAHQVPLDELVGAPEVGDPRVRSKPIIRHNRTHLSLGGQPGGLQAYKVIIEAPDPKHEHAEQRTHEGYEWLYIISGKLRLKLAHHDVVLGPGEAAEFDTRVPHWFDAVDGPVEMLSLFGPQGERMHVRAKPKRATEG</sequence>
<reference evidence="3 4" key="1">
    <citation type="submission" date="2020-02" db="EMBL/GenBank/DDBJ databases">
        <title>Whole-genome analyses of novel actinobacteria.</title>
        <authorList>
            <person name="Sahin N."/>
            <person name="Tokatli A."/>
        </authorList>
    </citation>
    <scope>NUCLEOTIDE SEQUENCE [LARGE SCALE GENOMIC DNA]</scope>
    <source>
        <strain evidence="3 4">YC504</strain>
    </source>
</reference>
<gene>
    <name evidence="3" type="ORF">G6045_37240</name>
</gene>
<dbReference type="Proteomes" id="UP000481109">
    <property type="component" value="Unassembled WGS sequence"/>
</dbReference>
<evidence type="ECO:0000313" key="3">
    <source>
        <dbReference type="EMBL" id="NGO81269.1"/>
    </source>
</evidence>
<dbReference type="GO" id="GO:0003677">
    <property type="term" value="F:DNA binding"/>
    <property type="evidence" value="ECO:0007669"/>
    <property type="project" value="UniProtKB-KW"/>
</dbReference>
<organism evidence="3 4">
    <name type="scientific">Streptomyces mesophilus</name>
    <dbReference type="NCBI Taxonomy" id="1775132"/>
    <lineage>
        <taxon>Bacteria</taxon>
        <taxon>Bacillati</taxon>
        <taxon>Actinomycetota</taxon>
        <taxon>Actinomycetes</taxon>
        <taxon>Kitasatosporales</taxon>
        <taxon>Streptomycetaceae</taxon>
        <taxon>Streptomyces</taxon>
    </lineage>
</organism>
<dbReference type="InterPro" id="IPR014710">
    <property type="entry name" value="RmlC-like_jellyroll"/>
</dbReference>
<dbReference type="InterPro" id="IPR050807">
    <property type="entry name" value="TransReg_Diox_bact_type"/>
</dbReference>
<dbReference type="SUPFAM" id="SSF51182">
    <property type="entry name" value="RmlC-like cupins"/>
    <property type="match status" value="1"/>
</dbReference>
<dbReference type="InterPro" id="IPR010982">
    <property type="entry name" value="Lambda_DNA-bd_dom_sf"/>
</dbReference>
<dbReference type="Pfam" id="PF01381">
    <property type="entry name" value="HTH_3"/>
    <property type="match status" value="1"/>
</dbReference>
<dbReference type="InterPro" id="IPR001387">
    <property type="entry name" value="Cro/C1-type_HTH"/>
</dbReference>
<dbReference type="AlphaFoldDB" id="A0A6G4XUI7"/>
<dbReference type="SMART" id="SM00530">
    <property type="entry name" value="HTH_XRE"/>
    <property type="match status" value="1"/>
</dbReference>
<protein>
    <submittedName>
        <fullName evidence="3">Helix-turn-helix domain-containing protein</fullName>
    </submittedName>
</protein>
<dbReference type="PANTHER" id="PTHR46797:SF1">
    <property type="entry name" value="METHYLPHOSPHONATE SYNTHASE"/>
    <property type="match status" value="1"/>
</dbReference>
<dbReference type="SUPFAM" id="SSF47413">
    <property type="entry name" value="lambda repressor-like DNA-binding domains"/>
    <property type="match status" value="1"/>
</dbReference>
<name>A0A6G4XUI7_9ACTN</name>
<dbReference type="Gene3D" id="1.10.260.40">
    <property type="entry name" value="lambda repressor-like DNA-binding domains"/>
    <property type="match status" value="1"/>
</dbReference>
<dbReference type="GO" id="GO:0005829">
    <property type="term" value="C:cytosol"/>
    <property type="evidence" value="ECO:0007669"/>
    <property type="project" value="TreeGrafter"/>
</dbReference>
<dbReference type="CDD" id="cd02209">
    <property type="entry name" value="cupin_XRE_C"/>
    <property type="match status" value="1"/>
</dbReference>
<dbReference type="CDD" id="cd00093">
    <property type="entry name" value="HTH_XRE"/>
    <property type="match status" value="1"/>
</dbReference>
<dbReference type="Pfam" id="PF07883">
    <property type="entry name" value="Cupin_2"/>
    <property type="match status" value="1"/>
</dbReference>